<feature type="transmembrane region" description="Helical" evidence="1">
    <location>
        <begin position="218"/>
        <end position="241"/>
    </location>
</feature>
<feature type="transmembrane region" description="Helical" evidence="1">
    <location>
        <begin position="261"/>
        <end position="285"/>
    </location>
</feature>
<sequence>MKKSFQIAGAYVGIIVGAGFASGQEILQFFTSFGWMGLAGGIIATFFFAFLGMQLTQLGSRLETDSHKDVIYHICGRYLGVVVDFIITFFLFGVAVVMMAGSGSIFEQQFGLPAMVGNIVMAALTILTVCLNVQKLLNIISMITPFLMVLVLIITGYSLFTMHQSFADLDAIAKSQPQAASNWLMGGLLYVSYNIAAGAAMLAVMGGTEKDSKVAGHGGTLGGLGLGLLILLINIGMFAKMDQLKGVDMPTLMLANHMHPVLGALMSIALLGMIYNTAVGMLYAFSVRLVKPASNKFKPAVVGFGVLSFAASFVGFIKLVSTVYPVMGYLGFTLIAAIIVSWFRSRKNKNSGIDKNTGIAG</sequence>
<feature type="transmembrane region" description="Helical" evidence="1">
    <location>
        <begin position="297"/>
        <end position="317"/>
    </location>
</feature>
<feature type="transmembrane region" description="Helical" evidence="1">
    <location>
        <begin position="183"/>
        <end position="206"/>
    </location>
</feature>
<dbReference type="PANTHER" id="PTHR37814">
    <property type="entry name" value="CONSERVED MEMBRANE PROTEIN"/>
    <property type="match status" value="1"/>
</dbReference>
<feature type="transmembrane region" description="Helical" evidence="1">
    <location>
        <begin position="33"/>
        <end position="53"/>
    </location>
</feature>
<proteinExistence type="predicted"/>
<evidence type="ECO:0000256" key="1">
    <source>
        <dbReference type="SAM" id="Phobius"/>
    </source>
</evidence>
<evidence type="ECO:0000313" key="2">
    <source>
        <dbReference type="EMBL" id="MED3563081.1"/>
    </source>
</evidence>
<reference evidence="2 3" key="1">
    <citation type="submission" date="2023-03" db="EMBL/GenBank/DDBJ databases">
        <title>Bacillus Genome Sequencing.</title>
        <authorList>
            <person name="Dunlap C."/>
        </authorList>
    </citation>
    <scope>NUCLEOTIDE SEQUENCE [LARGE SCALE GENOMIC DNA]</scope>
    <source>
        <strain evidence="2 3">B-14544</strain>
    </source>
</reference>
<gene>
    <name evidence="2" type="ORF">P4447_11565</name>
</gene>
<evidence type="ECO:0008006" key="4">
    <source>
        <dbReference type="Google" id="ProtNLM"/>
    </source>
</evidence>
<dbReference type="RefSeq" id="WP_327968108.1">
    <property type="nucleotide sequence ID" value="NZ_JARMQG010000138.1"/>
</dbReference>
<feature type="transmembrane region" description="Helical" evidence="1">
    <location>
        <begin position="323"/>
        <end position="343"/>
    </location>
</feature>
<dbReference type="EMBL" id="JARMQG010000138">
    <property type="protein sequence ID" value="MED3563081.1"/>
    <property type="molecule type" value="Genomic_DNA"/>
</dbReference>
<keyword evidence="1" id="KW-0472">Membrane</keyword>
<feature type="transmembrane region" description="Helical" evidence="1">
    <location>
        <begin position="74"/>
        <end position="98"/>
    </location>
</feature>
<comment type="caution">
    <text evidence="2">The sequence shown here is derived from an EMBL/GenBank/DDBJ whole genome shotgun (WGS) entry which is preliminary data.</text>
</comment>
<keyword evidence="1" id="KW-1133">Transmembrane helix</keyword>
<keyword evidence="1" id="KW-0812">Transmembrane</keyword>
<organism evidence="2 3">
    <name type="scientific">Bacillus xiapuensis</name>
    <dbReference type="NCBI Taxonomy" id="2014075"/>
    <lineage>
        <taxon>Bacteria</taxon>
        <taxon>Bacillati</taxon>
        <taxon>Bacillota</taxon>
        <taxon>Bacilli</taxon>
        <taxon>Bacillales</taxon>
        <taxon>Bacillaceae</taxon>
        <taxon>Bacillus</taxon>
    </lineage>
</organism>
<name>A0ABU6NCA7_9BACI</name>
<evidence type="ECO:0000313" key="3">
    <source>
        <dbReference type="Proteomes" id="UP001330749"/>
    </source>
</evidence>
<keyword evidence="3" id="KW-1185">Reference proteome</keyword>
<feature type="transmembrane region" description="Helical" evidence="1">
    <location>
        <begin position="110"/>
        <end position="131"/>
    </location>
</feature>
<dbReference type="Proteomes" id="UP001330749">
    <property type="component" value="Unassembled WGS sequence"/>
</dbReference>
<feature type="transmembrane region" description="Helical" evidence="1">
    <location>
        <begin position="143"/>
        <end position="163"/>
    </location>
</feature>
<accession>A0ABU6NCA7</accession>
<dbReference type="PANTHER" id="PTHR37814:SF1">
    <property type="entry name" value="MEMBRANE PROTEIN"/>
    <property type="match status" value="1"/>
</dbReference>
<dbReference type="InterPro" id="IPR038728">
    <property type="entry name" value="YkvI-like"/>
</dbReference>
<protein>
    <recommendedName>
        <fullName evidence="4">Membrane protein YkvI</fullName>
    </recommendedName>
</protein>